<dbReference type="Pfam" id="PF00326">
    <property type="entry name" value="Peptidase_S9"/>
    <property type="match status" value="1"/>
</dbReference>
<feature type="signal peptide" evidence="2">
    <location>
        <begin position="1"/>
        <end position="28"/>
    </location>
</feature>
<organism evidence="4 5">
    <name type="scientific">Inhella gelatinilytica</name>
    <dbReference type="NCBI Taxonomy" id="2795030"/>
    <lineage>
        <taxon>Bacteria</taxon>
        <taxon>Pseudomonadati</taxon>
        <taxon>Pseudomonadota</taxon>
        <taxon>Betaproteobacteria</taxon>
        <taxon>Burkholderiales</taxon>
        <taxon>Sphaerotilaceae</taxon>
        <taxon>Inhella</taxon>
    </lineage>
</organism>
<dbReference type="RefSeq" id="WP_198099593.1">
    <property type="nucleotide sequence ID" value="NZ_JAEDAL010000001.1"/>
</dbReference>
<dbReference type="InterPro" id="IPR006311">
    <property type="entry name" value="TAT_signal"/>
</dbReference>
<keyword evidence="2" id="KW-0732">Signal</keyword>
<dbReference type="Gene3D" id="2.120.10.30">
    <property type="entry name" value="TolB, C-terminal domain"/>
    <property type="match status" value="1"/>
</dbReference>
<dbReference type="SUPFAM" id="SSF82171">
    <property type="entry name" value="DPP6 N-terminal domain-like"/>
    <property type="match status" value="1"/>
</dbReference>
<dbReference type="InterPro" id="IPR011042">
    <property type="entry name" value="6-blade_b-propeller_TolB-like"/>
</dbReference>
<feature type="domain" description="Peptidase S9 prolyl oligopeptidase catalytic" evidence="3">
    <location>
        <begin position="429"/>
        <end position="643"/>
    </location>
</feature>
<evidence type="ECO:0000256" key="2">
    <source>
        <dbReference type="SAM" id="SignalP"/>
    </source>
</evidence>
<evidence type="ECO:0000259" key="3">
    <source>
        <dbReference type="Pfam" id="PF00326"/>
    </source>
</evidence>
<dbReference type="Gene3D" id="3.40.50.1820">
    <property type="entry name" value="alpha/beta hydrolase"/>
    <property type="match status" value="1"/>
</dbReference>
<sequence>MVQLSRRQGLQGLVAASAMVAWPFSAQAQDSRPLAMELFLRPGQLGNVQLSPDGTALLALRSVEGRSNLVVIDLQTQTSKLLTGYRQVDVSGARWINNSRILYTLGSRNTDVGFARRGFFSVNKDGSDPRDPKDTDSGVQFVARGAQADKNLVIVAETEGDGRHQALFRMDLLTSRRQRLSTGAPGHVEAWALDRQDQPRACITRTKDMNATFWIRPEPNGEWKALHNWTVHDPGVDLEGIDADEQLYVLHTPAGRDEQVLGRIDLRKAEWATEPLVALQGYDVTAGAVRFDTQGNLRSVFFQADRPRVMHADAKLDALQTAMEKEFPDSTVTLSPDAALRRVLVSVSSDVDPGRYFLYEEGAPLKLVGTSRPWLDPKRLAKTRFFRYTARDGLSIPAQLTLPPGAKPGEKHPLLVLHYGGPHVRAIAWGFDPMVQFLASRGYAVFMPAPRMSTGWGWRHHKAGWKQWGLGMQDDVTDGVLQLVKEGVADRDRLAIMGASYGGYLTMMGLAKNPELWRCGINWVGVTDIEHKFFSWVDYAGSDFAEHLMPHMVGDPVKDLEQLRRTSPVRRVAEIQAPVLLAYGGTDRRVPLVNGLAMRDALAAAGKPHEWVLYPDEGHGFNAPAAKRDFWTRIEKFLAEHMAPRAAG</sequence>
<keyword evidence="1" id="KW-0378">Hydrolase</keyword>
<protein>
    <submittedName>
        <fullName evidence="4">S9 family peptidase</fullName>
    </submittedName>
</protein>
<evidence type="ECO:0000313" key="4">
    <source>
        <dbReference type="EMBL" id="MBH9552008.1"/>
    </source>
</evidence>
<dbReference type="InterPro" id="IPR001375">
    <property type="entry name" value="Peptidase_S9_cat"/>
</dbReference>
<evidence type="ECO:0000256" key="1">
    <source>
        <dbReference type="ARBA" id="ARBA00022801"/>
    </source>
</evidence>
<dbReference type="EMBL" id="JAEDAL010000001">
    <property type="protein sequence ID" value="MBH9552008.1"/>
    <property type="molecule type" value="Genomic_DNA"/>
</dbReference>
<dbReference type="SUPFAM" id="SSF53474">
    <property type="entry name" value="alpha/beta-Hydrolases"/>
    <property type="match status" value="1"/>
</dbReference>
<accession>A0A931IXV3</accession>
<dbReference type="Proteomes" id="UP000620139">
    <property type="component" value="Unassembled WGS sequence"/>
</dbReference>
<dbReference type="GO" id="GO:0004252">
    <property type="term" value="F:serine-type endopeptidase activity"/>
    <property type="evidence" value="ECO:0007669"/>
    <property type="project" value="TreeGrafter"/>
</dbReference>
<dbReference type="PANTHER" id="PTHR42776">
    <property type="entry name" value="SERINE PEPTIDASE S9 FAMILY MEMBER"/>
    <property type="match status" value="1"/>
</dbReference>
<dbReference type="PROSITE" id="PS51318">
    <property type="entry name" value="TAT"/>
    <property type="match status" value="1"/>
</dbReference>
<name>A0A931IXV3_9BURK</name>
<dbReference type="GO" id="GO:0006508">
    <property type="term" value="P:proteolysis"/>
    <property type="evidence" value="ECO:0007669"/>
    <property type="project" value="InterPro"/>
</dbReference>
<proteinExistence type="predicted"/>
<evidence type="ECO:0000313" key="5">
    <source>
        <dbReference type="Proteomes" id="UP000620139"/>
    </source>
</evidence>
<reference evidence="4" key="1">
    <citation type="submission" date="2020-12" db="EMBL/GenBank/DDBJ databases">
        <title>The genome sequence of Inhella sp. 4Y17.</title>
        <authorList>
            <person name="Liu Y."/>
        </authorList>
    </citation>
    <scope>NUCLEOTIDE SEQUENCE</scope>
    <source>
        <strain evidence="4">4Y10</strain>
    </source>
</reference>
<feature type="chain" id="PRO_5037323744" evidence="2">
    <location>
        <begin position="29"/>
        <end position="648"/>
    </location>
</feature>
<keyword evidence="5" id="KW-1185">Reference proteome</keyword>
<comment type="caution">
    <text evidence="4">The sequence shown here is derived from an EMBL/GenBank/DDBJ whole genome shotgun (WGS) entry which is preliminary data.</text>
</comment>
<gene>
    <name evidence="4" type="ORF">I7X43_04005</name>
</gene>
<dbReference type="PANTHER" id="PTHR42776:SF27">
    <property type="entry name" value="DIPEPTIDYL PEPTIDASE FAMILY MEMBER 6"/>
    <property type="match status" value="1"/>
</dbReference>
<dbReference type="AlphaFoldDB" id="A0A931IXV3"/>
<dbReference type="InterPro" id="IPR029058">
    <property type="entry name" value="AB_hydrolase_fold"/>
</dbReference>